<dbReference type="Proteomes" id="UP000249739">
    <property type="component" value="Unassembled WGS sequence"/>
</dbReference>
<dbReference type="InterPro" id="IPR009367">
    <property type="entry name" value="Elm1-like"/>
</dbReference>
<evidence type="ECO:0000313" key="1">
    <source>
        <dbReference type="EMBL" id="PZP56351.1"/>
    </source>
</evidence>
<dbReference type="Pfam" id="PF06258">
    <property type="entry name" value="Mito_fiss_Elm1"/>
    <property type="match status" value="1"/>
</dbReference>
<proteinExistence type="predicted"/>
<accession>A0A2W5FK78</accession>
<organism evidence="1 2">
    <name type="scientific">Micavibrio aeruginosavorus</name>
    <dbReference type="NCBI Taxonomy" id="349221"/>
    <lineage>
        <taxon>Bacteria</taxon>
        <taxon>Pseudomonadati</taxon>
        <taxon>Bdellovibrionota</taxon>
        <taxon>Bdellovibrionia</taxon>
        <taxon>Bdellovibrionales</taxon>
        <taxon>Pseudobdellovibrionaceae</taxon>
        <taxon>Micavibrio</taxon>
    </lineage>
</organism>
<dbReference type="AlphaFoldDB" id="A0A2W5FK78"/>
<evidence type="ECO:0008006" key="3">
    <source>
        <dbReference type="Google" id="ProtNLM"/>
    </source>
</evidence>
<name>A0A2W5FK78_9BACT</name>
<sequence>MSTWIVTEGLIGTENQCLGVAESLDIKPVVKRIKLNEPWKTLSPYLQLEIERTFSSEGDEVAPPWPDLLIASGRKSIAASRFIKRKSGGKTFVVQIQDTRIARSDFDILAVPAHDPASKLKAANIVVTQATPNRITKEKLETARTHFIAFHSLPAPRLGVLIGGTAGKQILTADMVHDLSQQLKKLSERGYGLMITTSRRTGDANKNILQNTLKGPNIYFWDGEDENPYFGILGWADALIVTSESMSMVSEAATTGKPVYTVNLNGSKARHRRMQENLREKGIIRNFEGQIDEWTYEPLNDAGIIAEEIRRKSGLF</sequence>
<dbReference type="PANTHER" id="PTHR33986">
    <property type="entry name" value="OS02G0535700 PROTEIN"/>
    <property type="match status" value="1"/>
</dbReference>
<reference evidence="1 2" key="1">
    <citation type="submission" date="2017-08" db="EMBL/GenBank/DDBJ databases">
        <title>Infants hospitalized years apart are colonized by the same room-sourced microbial strains.</title>
        <authorList>
            <person name="Brooks B."/>
            <person name="Olm M.R."/>
            <person name="Firek B.A."/>
            <person name="Baker R."/>
            <person name="Thomas B.C."/>
            <person name="Morowitz M.J."/>
            <person name="Banfield J.F."/>
        </authorList>
    </citation>
    <scope>NUCLEOTIDE SEQUENCE [LARGE SCALE GENOMIC DNA]</scope>
    <source>
        <strain evidence="1">S2_006_000_R2_64</strain>
    </source>
</reference>
<dbReference type="SUPFAM" id="SSF53756">
    <property type="entry name" value="UDP-Glycosyltransferase/glycogen phosphorylase"/>
    <property type="match status" value="1"/>
</dbReference>
<gene>
    <name evidence="1" type="ORF">DI586_04060</name>
</gene>
<dbReference type="PANTHER" id="PTHR33986:SF15">
    <property type="entry name" value="MITOCHONDRIAL FISSION PROTEIN ELM1"/>
    <property type="match status" value="1"/>
</dbReference>
<protein>
    <recommendedName>
        <fullName evidence="3">Nucleoside-diphosphate sugar epimerase</fullName>
    </recommendedName>
</protein>
<comment type="caution">
    <text evidence="1">The sequence shown here is derived from an EMBL/GenBank/DDBJ whole genome shotgun (WGS) entry which is preliminary data.</text>
</comment>
<evidence type="ECO:0000313" key="2">
    <source>
        <dbReference type="Proteomes" id="UP000249739"/>
    </source>
</evidence>
<dbReference type="EMBL" id="QFOT01000029">
    <property type="protein sequence ID" value="PZP56351.1"/>
    <property type="molecule type" value="Genomic_DNA"/>
</dbReference>